<comment type="caution">
    <text evidence="4">The sequence shown here is derived from an EMBL/GenBank/DDBJ whole genome shotgun (WGS) entry which is preliminary data.</text>
</comment>
<dbReference type="InterPro" id="IPR050248">
    <property type="entry name" value="Polysacc_deacetylase_ArnD"/>
</dbReference>
<accession>A0ABR7N0D1</accession>
<keyword evidence="2" id="KW-0812">Transmembrane</keyword>
<dbReference type="SUPFAM" id="SSF88713">
    <property type="entry name" value="Glycoside hydrolase/deacetylase"/>
    <property type="match status" value="1"/>
</dbReference>
<feature type="transmembrane region" description="Helical" evidence="2">
    <location>
        <begin position="21"/>
        <end position="42"/>
    </location>
</feature>
<dbReference type="PROSITE" id="PS51677">
    <property type="entry name" value="NODB"/>
    <property type="match status" value="1"/>
</dbReference>
<proteinExistence type="predicted"/>
<dbReference type="EMBL" id="JACRSX010000004">
    <property type="protein sequence ID" value="MBC8562060.1"/>
    <property type="molecule type" value="Genomic_DNA"/>
</dbReference>
<sequence length="313" mass="35959">MTRQEERIRARRRQRRKQAMMVRRILFSVCLLIILGLCIYGYRNHKRVQTLGGKIDRLEQQLKQNKTDRENLRKELDDLQKELQEKQKELEKIQAALYDDPEKPNVYLTFDDGPSANTDSILDTLAANNVRATFFCIAQKGEANQKRYQRIVSEGHTLGMHSYTHVYRTVYADLESFEKDVTGISDYLYQITGVRPKYYRFPGGSSNTVSKVPMKECIRYLNQSGLTYFDWNAQNDDATGKSYTADQLVEHALRNVKAAGSNVVLLMHDEQTKTATAESLPKLIKQLKNAGYDILPITDKTPLVQHVSKDSVS</sequence>
<dbReference type="Pfam" id="PF01522">
    <property type="entry name" value="Polysacc_deac_1"/>
    <property type="match status" value="1"/>
</dbReference>
<keyword evidence="5" id="KW-1185">Reference proteome</keyword>
<protein>
    <submittedName>
        <fullName evidence="4">Polysaccharide deacetylase family protein</fullName>
    </submittedName>
</protein>
<feature type="coiled-coil region" evidence="1">
    <location>
        <begin position="48"/>
        <end position="96"/>
    </location>
</feature>
<gene>
    <name evidence="4" type="ORF">H8704_05335</name>
</gene>
<evidence type="ECO:0000313" key="5">
    <source>
        <dbReference type="Proteomes" id="UP000606193"/>
    </source>
</evidence>
<dbReference type="InterPro" id="IPR002509">
    <property type="entry name" value="NODB_dom"/>
</dbReference>
<evidence type="ECO:0000256" key="2">
    <source>
        <dbReference type="SAM" id="Phobius"/>
    </source>
</evidence>
<keyword evidence="1" id="KW-0175">Coiled coil</keyword>
<dbReference type="Gene3D" id="3.20.20.370">
    <property type="entry name" value="Glycoside hydrolase/deacetylase"/>
    <property type="match status" value="1"/>
</dbReference>
<reference evidence="4 5" key="1">
    <citation type="submission" date="2020-08" db="EMBL/GenBank/DDBJ databases">
        <title>Genome public.</title>
        <authorList>
            <person name="Liu C."/>
            <person name="Sun Q."/>
        </authorList>
    </citation>
    <scope>NUCLEOTIDE SEQUENCE [LARGE SCALE GENOMIC DNA]</scope>
    <source>
        <strain evidence="4 5">NSJ-37</strain>
    </source>
</reference>
<keyword evidence="2" id="KW-0472">Membrane</keyword>
<evidence type="ECO:0000313" key="4">
    <source>
        <dbReference type="EMBL" id="MBC8562060.1"/>
    </source>
</evidence>
<dbReference type="InterPro" id="IPR011330">
    <property type="entry name" value="Glyco_hydro/deAcase_b/a-brl"/>
</dbReference>
<keyword evidence="2" id="KW-1133">Transmembrane helix</keyword>
<dbReference type="PANTHER" id="PTHR10587">
    <property type="entry name" value="GLYCOSYL TRANSFERASE-RELATED"/>
    <property type="match status" value="1"/>
</dbReference>
<feature type="domain" description="NodB homology" evidence="3">
    <location>
        <begin position="104"/>
        <end position="295"/>
    </location>
</feature>
<dbReference type="RefSeq" id="WP_249297600.1">
    <property type="nucleotide sequence ID" value="NZ_JACRSX010000004.1"/>
</dbReference>
<organism evidence="4 5">
    <name type="scientific">Jutongia huaianensis</name>
    <dbReference type="NCBI Taxonomy" id="2763668"/>
    <lineage>
        <taxon>Bacteria</taxon>
        <taxon>Bacillati</taxon>
        <taxon>Bacillota</taxon>
        <taxon>Clostridia</taxon>
        <taxon>Lachnospirales</taxon>
        <taxon>Lachnospiraceae</taxon>
        <taxon>Jutongia</taxon>
    </lineage>
</organism>
<evidence type="ECO:0000256" key="1">
    <source>
        <dbReference type="SAM" id="Coils"/>
    </source>
</evidence>
<name>A0ABR7N0D1_9FIRM</name>
<dbReference type="PANTHER" id="PTHR10587:SF125">
    <property type="entry name" value="POLYSACCHARIDE DEACETYLASE YHEN-RELATED"/>
    <property type="match status" value="1"/>
</dbReference>
<evidence type="ECO:0000259" key="3">
    <source>
        <dbReference type="PROSITE" id="PS51677"/>
    </source>
</evidence>
<dbReference type="CDD" id="cd10944">
    <property type="entry name" value="CE4_SmPgdA_like"/>
    <property type="match status" value="1"/>
</dbReference>
<dbReference type="Gene3D" id="6.10.140.920">
    <property type="match status" value="1"/>
</dbReference>
<dbReference type="Proteomes" id="UP000606193">
    <property type="component" value="Unassembled WGS sequence"/>
</dbReference>